<evidence type="ECO:0000256" key="1">
    <source>
        <dbReference type="SAM" id="MobiDB-lite"/>
    </source>
</evidence>
<proteinExistence type="predicted"/>
<evidence type="ECO:0000313" key="2">
    <source>
        <dbReference type="EMBL" id="KKK73822.1"/>
    </source>
</evidence>
<comment type="caution">
    <text evidence="2">The sequence shown here is derived from an EMBL/GenBank/DDBJ whole genome shotgun (WGS) entry which is preliminary data.</text>
</comment>
<sequence length="29" mass="3370">MKLIASSVDDNEFEDDFDDNLDDFESDND</sequence>
<protein>
    <submittedName>
        <fullName evidence="2">Uncharacterized protein</fullName>
    </submittedName>
</protein>
<dbReference type="AlphaFoldDB" id="A0A0F8XXI3"/>
<gene>
    <name evidence="2" type="ORF">LCGC14_2889940</name>
</gene>
<dbReference type="EMBL" id="LAZR01056612">
    <property type="protein sequence ID" value="KKK73822.1"/>
    <property type="molecule type" value="Genomic_DNA"/>
</dbReference>
<feature type="region of interest" description="Disordered" evidence="1">
    <location>
        <begin position="1"/>
        <end position="29"/>
    </location>
</feature>
<reference evidence="2" key="1">
    <citation type="journal article" date="2015" name="Nature">
        <title>Complex archaea that bridge the gap between prokaryotes and eukaryotes.</title>
        <authorList>
            <person name="Spang A."/>
            <person name="Saw J.H."/>
            <person name="Jorgensen S.L."/>
            <person name="Zaremba-Niedzwiedzka K."/>
            <person name="Martijn J."/>
            <person name="Lind A.E."/>
            <person name="van Eijk R."/>
            <person name="Schleper C."/>
            <person name="Guy L."/>
            <person name="Ettema T.J."/>
        </authorList>
    </citation>
    <scope>NUCLEOTIDE SEQUENCE</scope>
</reference>
<name>A0A0F8XXI3_9ZZZZ</name>
<accession>A0A0F8XXI3</accession>
<feature type="compositionally biased region" description="Acidic residues" evidence="1">
    <location>
        <begin position="9"/>
        <end position="29"/>
    </location>
</feature>
<organism evidence="2">
    <name type="scientific">marine sediment metagenome</name>
    <dbReference type="NCBI Taxonomy" id="412755"/>
    <lineage>
        <taxon>unclassified sequences</taxon>
        <taxon>metagenomes</taxon>
        <taxon>ecological metagenomes</taxon>
    </lineage>
</organism>